<dbReference type="InterPro" id="IPR050261">
    <property type="entry name" value="FrsA_esterase"/>
</dbReference>
<dbReference type="OrthoDB" id="9812921at2"/>
<dbReference type="Proteomes" id="UP000295611">
    <property type="component" value="Unassembled WGS sequence"/>
</dbReference>
<sequence>MRNISDTQSYSMQDHFFSRAIYALSRVIGVKNITRPFWNRWRAALFANSTLERFLSAIKGLSDWADAGQVFLEQEIAAFGAARGTLEREQEVAELRRLSFLAHLVQWGCMPLTDLKKNAYRMARDFYVEAETLQHGSRFARLPVDYGGHRLWGNLHLPETHNPTEKCPLVVIIHGMDDVKEEHLASELLFQAAGCAVFSIDGPGQGEAFLLDGVLWEGRFEEAIIASVNTLARHPIIDTEYYAICGISWGGMWAYKVAAKDPRVAFILDLGGPIHATDFSKLPFFLKSKFCQIFGLASPDDYAESMLEFCINDDGLLSRVRAKTHIVHGDKDPIVPTKDKVWLADTLNRLGHTQATISVYPDGDHCCTQHVAEIRQLAAQAFLQIYQAHRQAAASVRVRDDDARPNALADVSS</sequence>
<proteinExistence type="predicted"/>
<dbReference type="GO" id="GO:0006508">
    <property type="term" value="P:proteolysis"/>
    <property type="evidence" value="ECO:0007669"/>
    <property type="project" value="InterPro"/>
</dbReference>
<protein>
    <submittedName>
        <fullName evidence="2">Alpha/beta hydrolase family protein DUF1100</fullName>
    </submittedName>
</protein>
<accession>A0A4R7BBS7</accession>
<reference evidence="2 3" key="1">
    <citation type="submission" date="2019-03" db="EMBL/GenBank/DDBJ databases">
        <title>Genomic Encyclopedia of Type Strains, Phase III (KMG-III): the genomes of soil and plant-associated and newly described type strains.</title>
        <authorList>
            <person name="Whitman W."/>
        </authorList>
    </citation>
    <scope>NUCLEOTIDE SEQUENCE [LARGE SCALE GENOMIC DNA]</scope>
    <source>
        <strain evidence="2 3">CECT 8976</strain>
    </source>
</reference>
<dbReference type="AlphaFoldDB" id="A0A4R7BBS7"/>
<dbReference type="Gene3D" id="3.40.50.1820">
    <property type="entry name" value="alpha/beta hydrolase"/>
    <property type="match status" value="1"/>
</dbReference>
<dbReference type="PANTHER" id="PTHR22946">
    <property type="entry name" value="DIENELACTONE HYDROLASE DOMAIN-CONTAINING PROTEIN-RELATED"/>
    <property type="match status" value="1"/>
</dbReference>
<dbReference type="InterPro" id="IPR001375">
    <property type="entry name" value="Peptidase_S9_cat"/>
</dbReference>
<keyword evidence="2" id="KW-0378">Hydrolase</keyword>
<dbReference type="EMBL" id="SNZP01000003">
    <property type="protein sequence ID" value="TDR81552.1"/>
    <property type="molecule type" value="Genomic_DNA"/>
</dbReference>
<name>A0A4R7BBS7_9NEIS</name>
<dbReference type="PANTHER" id="PTHR22946:SF12">
    <property type="entry name" value="CONIDIAL PIGMENT BIOSYNTHESIS PROTEIN AYG1 (AFU_ORTHOLOGUE AFUA_2G17550)"/>
    <property type="match status" value="1"/>
</dbReference>
<evidence type="ECO:0000259" key="1">
    <source>
        <dbReference type="Pfam" id="PF00326"/>
    </source>
</evidence>
<evidence type="ECO:0000313" key="3">
    <source>
        <dbReference type="Proteomes" id="UP000295611"/>
    </source>
</evidence>
<feature type="domain" description="Peptidase S9 prolyl oligopeptidase catalytic" evidence="1">
    <location>
        <begin position="190"/>
        <end position="379"/>
    </location>
</feature>
<dbReference type="InterPro" id="IPR029058">
    <property type="entry name" value="AB_hydrolase_fold"/>
</dbReference>
<dbReference type="GO" id="GO:0008236">
    <property type="term" value="F:serine-type peptidase activity"/>
    <property type="evidence" value="ECO:0007669"/>
    <property type="project" value="InterPro"/>
</dbReference>
<gene>
    <name evidence="2" type="ORF">DFP86_103205</name>
</gene>
<keyword evidence="3" id="KW-1185">Reference proteome</keyword>
<evidence type="ECO:0000313" key="2">
    <source>
        <dbReference type="EMBL" id="TDR81552.1"/>
    </source>
</evidence>
<dbReference type="RefSeq" id="WP_133678917.1">
    <property type="nucleotide sequence ID" value="NZ_SNZP01000003.1"/>
</dbReference>
<dbReference type="Pfam" id="PF00326">
    <property type="entry name" value="Peptidase_S9"/>
    <property type="match status" value="1"/>
</dbReference>
<comment type="caution">
    <text evidence="2">The sequence shown here is derived from an EMBL/GenBank/DDBJ whole genome shotgun (WGS) entry which is preliminary data.</text>
</comment>
<dbReference type="SUPFAM" id="SSF53474">
    <property type="entry name" value="alpha/beta-Hydrolases"/>
    <property type="match status" value="1"/>
</dbReference>
<organism evidence="2 3">
    <name type="scientific">Paludibacterium purpuratum</name>
    <dbReference type="NCBI Taxonomy" id="1144873"/>
    <lineage>
        <taxon>Bacteria</taxon>
        <taxon>Pseudomonadati</taxon>
        <taxon>Pseudomonadota</taxon>
        <taxon>Betaproteobacteria</taxon>
        <taxon>Neisseriales</taxon>
        <taxon>Chromobacteriaceae</taxon>
        <taxon>Paludibacterium</taxon>
    </lineage>
</organism>